<organism evidence="1">
    <name type="scientific">uncultured Thermomicrobiales bacterium</name>
    <dbReference type="NCBI Taxonomy" id="1645740"/>
    <lineage>
        <taxon>Bacteria</taxon>
        <taxon>Pseudomonadati</taxon>
        <taxon>Thermomicrobiota</taxon>
        <taxon>Thermomicrobia</taxon>
        <taxon>Thermomicrobiales</taxon>
        <taxon>environmental samples</taxon>
    </lineage>
</organism>
<accession>A0A6J4V5A8</accession>
<dbReference type="AlphaFoldDB" id="A0A6J4V5A8"/>
<protein>
    <submittedName>
        <fullName evidence="1">RidA/YER057c/UK114 superfamily protein</fullName>
    </submittedName>
</protein>
<dbReference type="SUPFAM" id="SSF55298">
    <property type="entry name" value="YjgF-like"/>
    <property type="match status" value="1"/>
</dbReference>
<dbReference type="EMBL" id="CADCWJ010000507">
    <property type="protein sequence ID" value="CAA9569508.1"/>
    <property type="molecule type" value="Genomic_DNA"/>
</dbReference>
<name>A0A6J4V5A8_9BACT</name>
<dbReference type="PANTHER" id="PTHR43857:SF1">
    <property type="entry name" value="YJGH FAMILY PROTEIN"/>
    <property type="match status" value="1"/>
</dbReference>
<dbReference type="InterPro" id="IPR006175">
    <property type="entry name" value="YjgF/YER057c/UK114"/>
</dbReference>
<evidence type="ECO:0000313" key="1">
    <source>
        <dbReference type="EMBL" id="CAA9569508.1"/>
    </source>
</evidence>
<sequence>MPVTLLNPDGLWKTDAYRQVAIATGTRHMHIAGQIARDADGQPVAPGDLAGQVAQAFRNVGIALAVVDATFRDVVRLTVYVVDWKPEKMADLLAGIGEVAEELQVAPATLIGVASLLEPDVLVEVEVTAVVD</sequence>
<dbReference type="PANTHER" id="PTHR43857">
    <property type="entry name" value="BLR7761 PROTEIN"/>
    <property type="match status" value="1"/>
</dbReference>
<dbReference type="CDD" id="cd00448">
    <property type="entry name" value="YjgF_YER057c_UK114_family"/>
    <property type="match status" value="1"/>
</dbReference>
<dbReference type="Gene3D" id="3.30.1330.40">
    <property type="entry name" value="RutC-like"/>
    <property type="match status" value="1"/>
</dbReference>
<dbReference type="Pfam" id="PF01042">
    <property type="entry name" value="Ribonuc_L-PSP"/>
    <property type="match status" value="1"/>
</dbReference>
<dbReference type="InterPro" id="IPR035959">
    <property type="entry name" value="RutC-like_sf"/>
</dbReference>
<proteinExistence type="predicted"/>
<gene>
    <name evidence="1" type="ORF">AVDCRST_MAG87-2275</name>
</gene>
<reference evidence="1" key="1">
    <citation type="submission" date="2020-02" db="EMBL/GenBank/DDBJ databases">
        <authorList>
            <person name="Meier V. D."/>
        </authorList>
    </citation>
    <scope>NUCLEOTIDE SEQUENCE</scope>
    <source>
        <strain evidence="1">AVDCRST_MAG87</strain>
    </source>
</reference>